<evidence type="ECO:0000256" key="3">
    <source>
        <dbReference type="ARBA" id="ARBA00022448"/>
    </source>
</evidence>
<feature type="region of interest" description="Disordered" evidence="13">
    <location>
        <begin position="14"/>
        <end position="36"/>
    </location>
</feature>
<evidence type="ECO:0000256" key="13">
    <source>
        <dbReference type="SAM" id="MobiDB-lite"/>
    </source>
</evidence>
<dbReference type="EMBL" id="KQ093464">
    <property type="protein sequence ID" value="KMS94424.1"/>
    <property type="molecule type" value="Genomic_DNA"/>
</dbReference>
<name>A0A0J8B090_BETVV</name>
<feature type="compositionally biased region" description="Basic and acidic residues" evidence="13">
    <location>
        <begin position="27"/>
        <end position="36"/>
    </location>
</feature>
<proteinExistence type="inferred from homology"/>
<evidence type="ECO:0000256" key="5">
    <source>
        <dbReference type="ARBA" id="ARBA00022692"/>
    </source>
</evidence>
<comment type="similarity">
    <text evidence="2 11">Belongs to the UQCRQ/QCR8 family.</text>
</comment>
<dbReference type="SUPFAM" id="SSF81508">
    <property type="entry name" value="Ubiquinone-binding protein QP-C of cytochrome bc1 complex (Ubiquinol-cytochrome c reductase)"/>
    <property type="match status" value="1"/>
</dbReference>
<evidence type="ECO:0000256" key="9">
    <source>
        <dbReference type="ARBA" id="ARBA00023128"/>
    </source>
</evidence>
<dbReference type="GO" id="GO:0005743">
    <property type="term" value="C:mitochondrial inner membrane"/>
    <property type="evidence" value="ECO:0007669"/>
    <property type="project" value="UniProtKB-SubCell"/>
</dbReference>
<reference evidence="14 15" key="1">
    <citation type="journal article" date="2014" name="Nature">
        <title>The genome of the recently domesticated crop plant sugar beet (Beta vulgaris).</title>
        <authorList>
            <person name="Dohm J.C."/>
            <person name="Minoche A.E."/>
            <person name="Holtgrawe D."/>
            <person name="Capella-Gutierrez S."/>
            <person name="Zakrzewski F."/>
            <person name="Tafer H."/>
            <person name="Rupp O."/>
            <person name="Sorensen T.R."/>
            <person name="Stracke R."/>
            <person name="Reinhardt R."/>
            <person name="Goesmann A."/>
            <person name="Kraft T."/>
            <person name="Schulz B."/>
            <person name="Stadler P.F."/>
            <person name="Schmidt T."/>
            <person name="Gabaldon T."/>
            <person name="Lehrach H."/>
            <person name="Weisshaar B."/>
            <person name="Himmelbauer H."/>
        </authorList>
    </citation>
    <scope>NUCLEOTIDE SEQUENCE [LARGE SCALE GENOMIC DNA]</scope>
    <source>
        <tissue evidence="14">Taproot</tissue>
    </source>
</reference>
<evidence type="ECO:0000256" key="11">
    <source>
        <dbReference type="RuleBase" id="RU368118"/>
    </source>
</evidence>
<evidence type="ECO:0000256" key="7">
    <source>
        <dbReference type="ARBA" id="ARBA00022982"/>
    </source>
</evidence>
<comment type="subcellular location">
    <subcellularLocation>
        <location evidence="1 11">Mitochondrion inner membrane</location>
        <topology evidence="1 11">Single-pass membrane protein</topology>
    </subcellularLocation>
</comment>
<dbReference type="InterPro" id="IPR004205">
    <property type="entry name" value="Cyt_bc1_su8"/>
</dbReference>
<evidence type="ECO:0000313" key="15">
    <source>
        <dbReference type="Proteomes" id="UP000035740"/>
    </source>
</evidence>
<accession>A0A0J8B090</accession>
<sequence>VTWNKYVTEQSSRRVGATRIQTARKGKSSDRPNCRHHDDLRKLRRLSENCDEFRNTAQDSENSEDDLKAEMVFKNCDGFRKLRCCDGGLETAQFKSFSSHREEKSALALVARSSRSYRRGYLYKLFSPCSDHYRPLPLSNSYLTIIMVRMAGSISRLGMDKWWLACYRSNGLRIDTMSPYHTSHIKSFFHNFGHKVMHKVTDNFVDVAPGLVGAYAVYVWGNAEYDRENRKHWS</sequence>
<evidence type="ECO:0000256" key="10">
    <source>
        <dbReference type="ARBA" id="ARBA00023136"/>
    </source>
</evidence>
<keyword evidence="12" id="KW-0175">Coiled coil</keyword>
<organism evidence="14 15">
    <name type="scientific">Beta vulgaris subsp. vulgaris</name>
    <name type="common">Beet</name>
    <dbReference type="NCBI Taxonomy" id="3555"/>
    <lineage>
        <taxon>Eukaryota</taxon>
        <taxon>Viridiplantae</taxon>
        <taxon>Streptophyta</taxon>
        <taxon>Embryophyta</taxon>
        <taxon>Tracheophyta</taxon>
        <taxon>Spermatophyta</taxon>
        <taxon>Magnoliopsida</taxon>
        <taxon>eudicotyledons</taxon>
        <taxon>Gunneridae</taxon>
        <taxon>Pentapetalae</taxon>
        <taxon>Caryophyllales</taxon>
        <taxon>Chenopodiaceae</taxon>
        <taxon>Betoideae</taxon>
        <taxon>Beta</taxon>
    </lineage>
</organism>
<evidence type="ECO:0000256" key="8">
    <source>
        <dbReference type="ARBA" id="ARBA00022989"/>
    </source>
</evidence>
<evidence type="ECO:0000313" key="14">
    <source>
        <dbReference type="EMBL" id="KMS94424.1"/>
    </source>
</evidence>
<dbReference type="Gene3D" id="1.20.5.210">
    <property type="entry name" value="Cytochrome b-c1 complex subunit 8"/>
    <property type="match status" value="1"/>
</dbReference>
<keyword evidence="15" id="KW-1185">Reference proteome</keyword>
<keyword evidence="8" id="KW-1133">Transmembrane helix</keyword>
<keyword evidence="7 11" id="KW-0249">Electron transport</keyword>
<evidence type="ECO:0000256" key="12">
    <source>
        <dbReference type="SAM" id="Coils"/>
    </source>
</evidence>
<feature type="non-terminal residue" evidence="14">
    <location>
        <position position="1"/>
    </location>
</feature>
<dbReference type="Gramene" id="KMS94424">
    <property type="protein sequence ID" value="KMS94424"/>
    <property type="gene ID" value="BVRB_021550"/>
</dbReference>
<keyword evidence="6 11" id="KW-0999">Mitochondrion inner membrane</keyword>
<feature type="coiled-coil region" evidence="12">
    <location>
        <begin position="43"/>
        <end position="70"/>
    </location>
</feature>
<evidence type="ECO:0000256" key="2">
    <source>
        <dbReference type="ARBA" id="ARBA00007668"/>
    </source>
</evidence>
<evidence type="ECO:0000256" key="4">
    <source>
        <dbReference type="ARBA" id="ARBA00022660"/>
    </source>
</evidence>
<gene>
    <name evidence="14" type="ORF">BVRB_021550</name>
</gene>
<dbReference type="Proteomes" id="UP000035740">
    <property type="component" value="Unassembled WGS sequence"/>
</dbReference>
<comment type="function">
    <text evidence="11">Component of the ubiquinol-cytochrome c oxidoreductase, a multisubunit transmembrane complex that is part of the mitochondrial electron transport chain which drives oxidative phosphorylation. The complex plays an important role in the uptake of multiple carbon sources present in different host niches.</text>
</comment>
<dbReference type="Pfam" id="PF02939">
    <property type="entry name" value="UcrQ"/>
    <property type="match status" value="1"/>
</dbReference>
<protein>
    <recommendedName>
        <fullName evidence="11">Cytochrome b-c1 complex subunit 8</fullName>
    </recommendedName>
    <alternativeName>
        <fullName evidence="11">Complex III subunit 8</fullName>
    </alternativeName>
</protein>
<keyword evidence="3 11" id="KW-0813">Transport</keyword>
<keyword evidence="9 11" id="KW-0496">Mitochondrion</keyword>
<dbReference type="AlphaFoldDB" id="A0A0J8B090"/>
<keyword evidence="10" id="KW-0472">Membrane</keyword>
<dbReference type="GO" id="GO:0045275">
    <property type="term" value="C:respiratory chain complex III"/>
    <property type="evidence" value="ECO:0007669"/>
    <property type="project" value="UniProtKB-UniRule"/>
</dbReference>
<dbReference type="InterPro" id="IPR036642">
    <property type="entry name" value="Cyt_bc1_su8_sf"/>
</dbReference>
<keyword evidence="4 11" id="KW-0679">Respiratory chain</keyword>
<keyword evidence="5" id="KW-0812">Transmembrane</keyword>
<evidence type="ECO:0000256" key="1">
    <source>
        <dbReference type="ARBA" id="ARBA00004434"/>
    </source>
</evidence>
<dbReference type="GO" id="GO:0006122">
    <property type="term" value="P:mitochondrial electron transport, ubiquinol to cytochrome c"/>
    <property type="evidence" value="ECO:0007669"/>
    <property type="project" value="UniProtKB-UniRule"/>
</dbReference>
<dbReference type="OrthoDB" id="1841852at2759"/>
<evidence type="ECO:0000256" key="6">
    <source>
        <dbReference type="ARBA" id="ARBA00022792"/>
    </source>
</evidence>